<dbReference type="SUPFAM" id="SSF48264">
    <property type="entry name" value="Cytochrome P450"/>
    <property type="match status" value="1"/>
</dbReference>
<keyword evidence="8" id="KW-0472">Membrane</keyword>
<dbReference type="PANTHER" id="PTHR47955">
    <property type="entry name" value="CYTOCHROME P450 FAMILY 71 PROTEIN"/>
    <property type="match status" value="1"/>
</dbReference>
<dbReference type="GO" id="GO:0020037">
    <property type="term" value="F:heme binding"/>
    <property type="evidence" value="ECO:0007669"/>
    <property type="project" value="InterPro"/>
</dbReference>
<evidence type="ECO:0000313" key="9">
    <source>
        <dbReference type="EMBL" id="OMO73567.1"/>
    </source>
</evidence>
<dbReference type="STRING" id="93759.A0A1R3HT56"/>
<keyword evidence="6" id="KW-0408">Iron</keyword>
<evidence type="ECO:0000256" key="8">
    <source>
        <dbReference type="SAM" id="Phobius"/>
    </source>
</evidence>
<evidence type="ECO:0000256" key="4">
    <source>
        <dbReference type="ARBA" id="ARBA00022723"/>
    </source>
</evidence>
<dbReference type="AlphaFoldDB" id="A0A1R3HT56"/>
<dbReference type="GO" id="GO:0004497">
    <property type="term" value="F:monooxygenase activity"/>
    <property type="evidence" value="ECO:0007669"/>
    <property type="project" value="UniProtKB-KW"/>
</dbReference>
<dbReference type="Gene3D" id="1.10.630.10">
    <property type="entry name" value="Cytochrome P450"/>
    <property type="match status" value="1"/>
</dbReference>
<dbReference type="GO" id="GO:0016705">
    <property type="term" value="F:oxidoreductase activity, acting on paired donors, with incorporation or reduction of molecular oxygen"/>
    <property type="evidence" value="ECO:0007669"/>
    <property type="project" value="InterPro"/>
</dbReference>
<accession>A0A1R3HT56</accession>
<evidence type="ECO:0000256" key="2">
    <source>
        <dbReference type="ARBA" id="ARBA00010617"/>
    </source>
</evidence>
<evidence type="ECO:0000313" key="10">
    <source>
        <dbReference type="Proteomes" id="UP000187203"/>
    </source>
</evidence>
<reference evidence="10" key="1">
    <citation type="submission" date="2013-09" db="EMBL/GenBank/DDBJ databases">
        <title>Corchorus olitorius genome sequencing.</title>
        <authorList>
            <person name="Alam M."/>
            <person name="Haque M.S."/>
            <person name="Islam M.S."/>
            <person name="Emdad E.M."/>
            <person name="Islam M.M."/>
            <person name="Ahmed B."/>
            <person name="Halim A."/>
            <person name="Hossen Q.M.M."/>
            <person name="Hossain M.Z."/>
            <person name="Ahmed R."/>
            <person name="Khan M.M."/>
            <person name="Islam R."/>
            <person name="Rashid M.M."/>
            <person name="Khan S.A."/>
            <person name="Rahman M.S."/>
            <person name="Alam M."/>
            <person name="Yahiya A.S."/>
            <person name="Khan M.S."/>
            <person name="Azam M.S."/>
            <person name="Haque T."/>
            <person name="Lashkar M.Z.H."/>
            <person name="Akhand A.I."/>
            <person name="Morshed G."/>
            <person name="Roy S."/>
            <person name="Uddin K.S."/>
            <person name="Rabeya T."/>
            <person name="Hossain A.S."/>
            <person name="Chowdhury A."/>
            <person name="Snigdha A.R."/>
            <person name="Mortoza M.S."/>
            <person name="Matin S.A."/>
            <person name="Hoque S.M.E."/>
            <person name="Islam M.K."/>
            <person name="Roy D.K."/>
            <person name="Haider R."/>
            <person name="Moosa M.M."/>
            <person name="Elias S.M."/>
            <person name="Hasan A.M."/>
            <person name="Jahan S."/>
            <person name="Shafiuddin M."/>
            <person name="Mahmood N."/>
            <person name="Shommy N.S."/>
        </authorList>
    </citation>
    <scope>NUCLEOTIDE SEQUENCE [LARGE SCALE GENOMIC DNA]</scope>
    <source>
        <strain evidence="10">cv. O-4</strain>
    </source>
</reference>
<dbReference type="InterPro" id="IPR002401">
    <property type="entry name" value="Cyt_P450_E_grp-I"/>
</dbReference>
<evidence type="ECO:0000256" key="1">
    <source>
        <dbReference type="ARBA" id="ARBA00001971"/>
    </source>
</evidence>
<comment type="cofactor">
    <cofactor evidence="1">
        <name>heme</name>
        <dbReference type="ChEBI" id="CHEBI:30413"/>
    </cofactor>
</comment>
<organism evidence="9 10">
    <name type="scientific">Corchorus olitorius</name>
    <dbReference type="NCBI Taxonomy" id="93759"/>
    <lineage>
        <taxon>Eukaryota</taxon>
        <taxon>Viridiplantae</taxon>
        <taxon>Streptophyta</taxon>
        <taxon>Embryophyta</taxon>
        <taxon>Tracheophyta</taxon>
        <taxon>Spermatophyta</taxon>
        <taxon>Magnoliopsida</taxon>
        <taxon>eudicotyledons</taxon>
        <taxon>Gunneridae</taxon>
        <taxon>Pentapetalae</taxon>
        <taxon>rosids</taxon>
        <taxon>malvids</taxon>
        <taxon>Malvales</taxon>
        <taxon>Malvaceae</taxon>
        <taxon>Grewioideae</taxon>
        <taxon>Apeibeae</taxon>
        <taxon>Corchorus</taxon>
    </lineage>
</organism>
<comment type="similarity">
    <text evidence="2">Belongs to the cytochrome P450 family.</text>
</comment>
<dbReference type="Proteomes" id="UP000187203">
    <property type="component" value="Unassembled WGS sequence"/>
</dbReference>
<keyword evidence="5" id="KW-0560">Oxidoreductase</keyword>
<protein>
    <submittedName>
        <fullName evidence="9">Cytochrome P450</fullName>
    </submittedName>
</protein>
<gene>
    <name evidence="9" type="ORF">COLO4_27017</name>
</gene>
<comment type="caution">
    <text evidence="9">The sequence shown here is derived from an EMBL/GenBank/DDBJ whole genome shotgun (WGS) entry which is preliminary data.</text>
</comment>
<dbReference type="PRINTS" id="PR00463">
    <property type="entry name" value="EP450I"/>
</dbReference>
<dbReference type="Pfam" id="PF00067">
    <property type="entry name" value="p450"/>
    <property type="match status" value="1"/>
</dbReference>
<evidence type="ECO:0000256" key="7">
    <source>
        <dbReference type="ARBA" id="ARBA00023033"/>
    </source>
</evidence>
<keyword evidence="7" id="KW-0503">Monooxygenase</keyword>
<dbReference type="InterPro" id="IPR036396">
    <property type="entry name" value="Cyt_P450_sf"/>
</dbReference>
<sequence length="305" mass="34676">MGFFPALNFWLPFFLVALFLLFKKKRLAKNEPNHVPPSPPKLPIIGNLHQLGPLPHSSIRRLSQKYGPVLLLKLGRIPVVFVSSAEAARQVMKVNDLASCSRPPLAGIGKLSYNHLDVVFSPYSEYWRQIRKICVLELFSVKRVKSFKFVREEEVASLMNSISESSSSATPLNLTSKIFALTGSIILRVAFGKCFEESDDLDRDRFYELIHDAETVAARLSAEECFPEFGWILDKLNGHNERVERVFKALDTFFQGVIDYHLKPGRTKQHDDIIDVMLGIEKEQIEQGHVWLTKTHIKAILLVSC</sequence>
<dbReference type="InterPro" id="IPR001128">
    <property type="entry name" value="Cyt_P450"/>
</dbReference>
<evidence type="ECO:0000256" key="6">
    <source>
        <dbReference type="ARBA" id="ARBA00023004"/>
    </source>
</evidence>
<proteinExistence type="inferred from homology"/>
<keyword evidence="8" id="KW-0812">Transmembrane</keyword>
<dbReference type="PANTHER" id="PTHR47955:SF19">
    <property type="entry name" value="CYTOCHROME P450 71A9-LIKE ISOFORM X1"/>
    <property type="match status" value="1"/>
</dbReference>
<dbReference type="OrthoDB" id="2789670at2759"/>
<keyword evidence="8" id="KW-1133">Transmembrane helix</keyword>
<keyword evidence="10" id="KW-1185">Reference proteome</keyword>
<name>A0A1R3HT56_9ROSI</name>
<dbReference type="EMBL" id="AWUE01019418">
    <property type="protein sequence ID" value="OMO73567.1"/>
    <property type="molecule type" value="Genomic_DNA"/>
</dbReference>
<feature type="transmembrane region" description="Helical" evidence="8">
    <location>
        <begin position="6"/>
        <end position="22"/>
    </location>
</feature>
<evidence type="ECO:0000256" key="3">
    <source>
        <dbReference type="ARBA" id="ARBA00022617"/>
    </source>
</evidence>
<keyword evidence="3" id="KW-0349">Heme</keyword>
<evidence type="ECO:0000256" key="5">
    <source>
        <dbReference type="ARBA" id="ARBA00023002"/>
    </source>
</evidence>
<keyword evidence="4" id="KW-0479">Metal-binding</keyword>
<dbReference type="GO" id="GO:0005506">
    <property type="term" value="F:iron ion binding"/>
    <property type="evidence" value="ECO:0007669"/>
    <property type="project" value="InterPro"/>
</dbReference>